<feature type="domain" description="Microbial-type PARG catalytic" evidence="1">
    <location>
        <begin position="6"/>
        <end position="102"/>
    </location>
</feature>
<gene>
    <name evidence="2" type="ORF">FIE12Z_10120</name>
</gene>
<dbReference type="PANTHER" id="PTHR35596:SF1">
    <property type="entry name" value="MICROBIAL-TYPE PARG CATALYTIC DOMAIN-CONTAINING PROTEIN"/>
    <property type="match status" value="1"/>
</dbReference>
<dbReference type="InterPro" id="IPR012664">
    <property type="entry name" value="CHP02452"/>
</dbReference>
<dbReference type="Gene3D" id="3.40.220.10">
    <property type="entry name" value="Leucine Aminopeptidase, subunit E, domain 1"/>
    <property type="match status" value="1"/>
</dbReference>
<proteinExistence type="predicted"/>
<dbReference type="Proteomes" id="UP000265631">
    <property type="component" value="Unassembled WGS sequence"/>
</dbReference>
<dbReference type="InterPro" id="IPR019261">
    <property type="entry name" value="PARG_cat_microbial"/>
</dbReference>
<evidence type="ECO:0000313" key="2">
    <source>
        <dbReference type="EMBL" id="RFN45618.1"/>
    </source>
</evidence>
<organism evidence="2 3">
    <name type="scientific">Fusarium flagelliforme</name>
    <dbReference type="NCBI Taxonomy" id="2675880"/>
    <lineage>
        <taxon>Eukaryota</taxon>
        <taxon>Fungi</taxon>
        <taxon>Dikarya</taxon>
        <taxon>Ascomycota</taxon>
        <taxon>Pezizomycotina</taxon>
        <taxon>Sordariomycetes</taxon>
        <taxon>Hypocreomycetidae</taxon>
        <taxon>Hypocreales</taxon>
        <taxon>Nectriaceae</taxon>
        <taxon>Fusarium</taxon>
        <taxon>Fusarium incarnatum-equiseti species complex</taxon>
    </lineage>
</organism>
<dbReference type="EMBL" id="PXXK01000346">
    <property type="protein sequence ID" value="RFN45618.1"/>
    <property type="molecule type" value="Genomic_DNA"/>
</dbReference>
<evidence type="ECO:0000313" key="3">
    <source>
        <dbReference type="Proteomes" id="UP000265631"/>
    </source>
</evidence>
<protein>
    <submittedName>
        <fullName evidence="2">Mitochondrial chaperone bcs1</fullName>
    </submittedName>
</protein>
<dbReference type="NCBIfam" id="TIGR02452">
    <property type="entry name" value="TIGR02452 family protein"/>
    <property type="match status" value="1"/>
</dbReference>
<sequence>MCPNYPRPATIRVVNNDTHNAAIGLSYLTYGDCPSPKRSSKPPLVVNFANRHSPGGGWLNGAMAQEEALCYRSSLSMSLNKRLYPMKRSEAIYSPYVLIMREDLASGHTVMNVPAADMPVVSAVTVAALHKPPVKTFNVKINGPENSTSGVAQKRVFADDRDRDTTKAKMRLCLRMAARNRHNMLVLGALGCGVYSNPPDDVAHCWLEVLREYEFSGNWWREVWFAVFDPKNDGNFEVFQKVLDGQEAIDTSERSVLDCIKNVLRPVKRQIDNDNRIFMIVGFSTITNARITHVIGRGSSTSGEVEILDISTAVAGLPIPFIEGIEPSVGGDCDRSQNMQTCFTASGEYICALQYRKVQHKWLSRNRLEALQFSKSPRWISVESSRGGEDDEDEDKEDVIEVETVEASEEDINIQLAMIYMPEDEELLVGKQEDWTLLSDRERTRALSQ</sequence>
<keyword evidence="3" id="KW-1185">Reference proteome</keyword>
<dbReference type="SUPFAM" id="SSF52949">
    <property type="entry name" value="Macro domain-like"/>
    <property type="match status" value="1"/>
</dbReference>
<comment type="caution">
    <text evidence="2">The sequence shown here is derived from an EMBL/GenBank/DDBJ whole genome shotgun (WGS) entry which is preliminary data.</text>
</comment>
<reference evidence="2 3" key="1">
    <citation type="journal article" date="2018" name="PLoS Pathog.">
        <title>Evolution of structural diversity of trichothecenes, a family of toxins produced by plant pathogenic and entomopathogenic fungi.</title>
        <authorList>
            <person name="Proctor R.H."/>
            <person name="McCormick S.P."/>
            <person name="Kim H.S."/>
            <person name="Cardoza R.E."/>
            <person name="Stanley A.M."/>
            <person name="Lindo L."/>
            <person name="Kelly A."/>
            <person name="Brown D.W."/>
            <person name="Lee T."/>
            <person name="Vaughan M.M."/>
            <person name="Alexander N.J."/>
            <person name="Busman M."/>
            <person name="Gutierrez S."/>
        </authorList>
    </citation>
    <scope>NUCLEOTIDE SEQUENCE [LARGE SCALE GENOMIC DNA]</scope>
    <source>
        <strain evidence="2 3">NRRL 13405</strain>
    </source>
</reference>
<dbReference type="InterPro" id="IPR043472">
    <property type="entry name" value="Macro_dom-like"/>
</dbReference>
<dbReference type="PANTHER" id="PTHR35596">
    <property type="entry name" value="DUF2263 DOMAIN-CONTAINING PROTEIN"/>
    <property type="match status" value="1"/>
</dbReference>
<dbReference type="AlphaFoldDB" id="A0A395MCL4"/>
<dbReference type="Pfam" id="PF10021">
    <property type="entry name" value="PARG_cat_microb"/>
    <property type="match status" value="1"/>
</dbReference>
<evidence type="ECO:0000259" key="1">
    <source>
        <dbReference type="Pfam" id="PF10021"/>
    </source>
</evidence>
<accession>A0A395MCL4</accession>
<name>A0A395MCL4_9HYPO</name>